<dbReference type="AlphaFoldDB" id="F2J2P4"/>
<gene>
    <name evidence="2" type="ordered locus">SL003B_3647</name>
</gene>
<dbReference type="GO" id="GO:0005886">
    <property type="term" value="C:plasma membrane"/>
    <property type="evidence" value="ECO:0007669"/>
    <property type="project" value="TreeGrafter"/>
</dbReference>
<protein>
    <recommendedName>
        <fullName evidence="4">DUF805 domain-containing protein</fullName>
    </recommendedName>
</protein>
<organism evidence="2 3">
    <name type="scientific">Polymorphum gilvum (strain LMG 25793 / CGMCC 1.9160 / SL003B-26A1)</name>
    <dbReference type="NCBI Taxonomy" id="991905"/>
    <lineage>
        <taxon>Bacteria</taxon>
        <taxon>Pseudomonadati</taxon>
        <taxon>Pseudomonadota</taxon>
        <taxon>Alphaproteobacteria</taxon>
        <taxon>Rhodobacterales</taxon>
        <taxon>Paracoccaceae</taxon>
        <taxon>Polymorphum</taxon>
    </lineage>
</organism>
<keyword evidence="3" id="KW-1185">Reference proteome</keyword>
<feature type="transmembrane region" description="Helical" evidence="1">
    <location>
        <begin position="100"/>
        <end position="121"/>
    </location>
</feature>
<dbReference type="eggNOG" id="COG3152">
    <property type="taxonomic scope" value="Bacteria"/>
</dbReference>
<dbReference type="RefSeq" id="WP_013654377.1">
    <property type="nucleotide sequence ID" value="NC_015259.1"/>
</dbReference>
<sequence>MAQAPFSANITPGFVWLFLSPIGRLSREPYWLGFLMVWAVIAIAARMWFTTLDPSVGIEQLTIVNFMDSNPLFPFLFLFLQWVELSLVIKRLQDAGLTGFLALLIFVPLLNVVVILVLGFLPGTAGPNRYGPVPNSYYRRK</sequence>
<dbReference type="PATRIC" id="fig|991905.3.peg.3764"/>
<proteinExistence type="predicted"/>
<dbReference type="KEGG" id="pgv:SL003B_3647"/>
<dbReference type="InterPro" id="IPR008523">
    <property type="entry name" value="DUF805"/>
</dbReference>
<evidence type="ECO:0008006" key="4">
    <source>
        <dbReference type="Google" id="ProtNLM"/>
    </source>
</evidence>
<name>F2J2P4_POLGS</name>
<dbReference type="OrthoDB" id="9812349at2"/>
<evidence type="ECO:0000256" key="1">
    <source>
        <dbReference type="SAM" id="Phobius"/>
    </source>
</evidence>
<keyword evidence="1" id="KW-1133">Transmembrane helix</keyword>
<feature type="transmembrane region" description="Helical" evidence="1">
    <location>
        <begin position="69"/>
        <end position="88"/>
    </location>
</feature>
<dbReference type="Pfam" id="PF05656">
    <property type="entry name" value="DUF805"/>
    <property type="match status" value="1"/>
</dbReference>
<dbReference type="PANTHER" id="PTHR34980">
    <property type="entry name" value="INNER MEMBRANE PROTEIN-RELATED-RELATED"/>
    <property type="match status" value="1"/>
</dbReference>
<keyword evidence="1" id="KW-0472">Membrane</keyword>
<accession>F2J2P4</accession>
<keyword evidence="1" id="KW-0812">Transmembrane</keyword>
<dbReference type="EMBL" id="CP002568">
    <property type="protein sequence ID" value="ADZ72068.1"/>
    <property type="molecule type" value="Genomic_DNA"/>
</dbReference>
<dbReference type="STRING" id="991905.SL003B_3647"/>
<reference evidence="2 3" key="1">
    <citation type="journal article" date="2011" name="J. Bacteriol.">
        <title>Complete genome sequence of Polymorphum gilvum SL003B-26A1T, a crude oil-degrading bacterium from oil-polluted saline soil.</title>
        <authorList>
            <person name="Li S.G."/>
            <person name="Tang Y.Q."/>
            <person name="Nie Y."/>
            <person name="Cai M."/>
            <person name="Wu X.L."/>
        </authorList>
    </citation>
    <scope>NUCLEOTIDE SEQUENCE [LARGE SCALE GENOMIC DNA]</scope>
    <source>
        <strain evidence="3">LMG 25793 / CGMCC 1.9160 / SL003B-26A1</strain>
    </source>
</reference>
<feature type="transmembrane region" description="Helical" evidence="1">
    <location>
        <begin position="6"/>
        <end position="23"/>
    </location>
</feature>
<dbReference type="HOGENOM" id="CLU_093674_5_2_5"/>
<evidence type="ECO:0000313" key="3">
    <source>
        <dbReference type="Proteomes" id="UP000008130"/>
    </source>
</evidence>
<dbReference type="Proteomes" id="UP000008130">
    <property type="component" value="Chromosome"/>
</dbReference>
<feature type="transmembrane region" description="Helical" evidence="1">
    <location>
        <begin position="30"/>
        <end position="49"/>
    </location>
</feature>
<evidence type="ECO:0000313" key="2">
    <source>
        <dbReference type="EMBL" id="ADZ72068.1"/>
    </source>
</evidence>